<feature type="transmembrane region" description="Helical" evidence="1">
    <location>
        <begin position="2239"/>
        <end position="2262"/>
    </location>
</feature>
<dbReference type="Gene3D" id="2.10.50.10">
    <property type="entry name" value="Tumor Necrosis Factor Receptor, subunit A, domain 2"/>
    <property type="match status" value="5"/>
</dbReference>
<feature type="transmembrane region" description="Helical" evidence="1">
    <location>
        <begin position="2155"/>
        <end position="2179"/>
    </location>
</feature>
<dbReference type="SUPFAM" id="SSF49899">
    <property type="entry name" value="Concanavalin A-like lectins/glucanases"/>
    <property type="match status" value="4"/>
</dbReference>
<reference evidence="3 4" key="1">
    <citation type="journal article" date="2023" name="Commun. Biol.">
        <title>Genome analysis of Parmales, the sister group of diatoms, reveals the evolutionary specialization of diatoms from phago-mixotrophs to photoautotrophs.</title>
        <authorList>
            <person name="Ban H."/>
            <person name="Sato S."/>
            <person name="Yoshikawa S."/>
            <person name="Yamada K."/>
            <person name="Nakamura Y."/>
            <person name="Ichinomiya M."/>
            <person name="Sato N."/>
            <person name="Blanc-Mathieu R."/>
            <person name="Endo H."/>
            <person name="Kuwata A."/>
            <person name="Ogata H."/>
        </authorList>
    </citation>
    <scope>NUCLEOTIDE SEQUENCE [LARGE SCALE GENOMIC DNA]</scope>
</reference>
<feature type="transmembrane region" description="Helical" evidence="1">
    <location>
        <begin position="2055"/>
        <end position="2077"/>
    </location>
</feature>
<evidence type="ECO:0000313" key="4">
    <source>
        <dbReference type="Proteomes" id="UP001165060"/>
    </source>
</evidence>
<evidence type="ECO:0000259" key="2">
    <source>
        <dbReference type="Pfam" id="PF07699"/>
    </source>
</evidence>
<feature type="domain" description="Tyrosine-protein kinase ephrin type A/B receptor-like" evidence="2">
    <location>
        <begin position="1283"/>
        <end position="1331"/>
    </location>
</feature>
<feature type="transmembrane region" description="Helical" evidence="1">
    <location>
        <begin position="2191"/>
        <end position="2211"/>
    </location>
</feature>
<keyword evidence="1" id="KW-0472">Membrane</keyword>
<accession>A0ABQ6MG91</accession>
<dbReference type="InterPro" id="IPR009030">
    <property type="entry name" value="Growth_fac_rcpt_cys_sf"/>
</dbReference>
<dbReference type="EMBL" id="BRYB01002806">
    <property type="protein sequence ID" value="GMI25731.1"/>
    <property type="molecule type" value="Genomic_DNA"/>
</dbReference>
<dbReference type="Pfam" id="PF13385">
    <property type="entry name" value="Laminin_G_3"/>
    <property type="match status" value="2"/>
</dbReference>
<keyword evidence="1" id="KW-0812">Transmembrane</keyword>
<dbReference type="PANTHER" id="PTHR46967:SF2">
    <property type="entry name" value="SUSHI, VON WILLEBRAND FACTOR TYPE A, EGF AND PENTRAXIN DOMAIN-CONTAINING PROTEIN 1-LIKE"/>
    <property type="match status" value="1"/>
</dbReference>
<evidence type="ECO:0000256" key="1">
    <source>
        <dbReference type="SAM" id="Phobius"/>
    </source>
</evidence>
<keyword evidence="4" id="KW-1185">Reference proteome</keyword>
<sequence>MHIGCSSSGPSDECEMNDLKVTIVQVYDTYVSDRDILIRYGSTHFFPLSTCSSSDASIQDSPSLTMDPYGGVSCIPSSGFSFDGTNDYMRISQSPDLFSWGGDVSFELYFMDAADTLAEGAFATLFDFVTDDGYDSLSLYRDDEDGLTFTVQVPSSLGPFFRGRSLAGRSLRAQMGISKTPSYETHTWQHVVVVVSSSNIKIYKNGLPALQEDTTPFTTTANVAYRPNLFVGKSNPTFGTGISDYFTGTIGDFKMHMEALSASEVAALYEPHRGPHHSYDFRSCNPSVPITDSAAPSLSGTFTNNPSCSAAGATFSSSDNSRVVLTPYMFGGPTAFEAYLHASSSSPQTFLTLGSDSDHQITLSASSSQIVAWSNFTSSAASYSTDFVHIVAVFDTDGFTLYVNGDSVVFSSALVVPVKELRQFHYIGGDFDGTISFLNIFHTAIPTAAESLERFLATTPHFWDLRACNPLLPISDAHSPLLLTVADVALGNCDAAGLRFDAGVADAASIDSWAFGGDISIAMTVKFSSNSLADSIQPILAIRSESSDLALESRNGVIGVASGTGSFQGSHFDTHSFVDLVVTLTSDGSMSVYKDGSLVGEDSLGPLTYGEYADITLGSTDFAGVISSLEIIHSVILTTDEIRTRFNPNGVSVAPPPHHAWDLRSCDNVAVIDSRGGTLAVRASAPFMVTSRPVTLCSEYGMEFITSEMTGIAQVDAWEWGGKFAFEAYVRINDLMDPRPTIFDRNPLAKPTREVMGDGYLAGTVAYLNLWHDVELTDEQAISLYAPFRGVPHMNIDFRACDAAAPVQDAANPPASVATGSDFSAIKATSTIQECSGAGARITGDPWDLTRTAWGGKVAVEVMVRFTSITEGARVLDFNSDGEFLLTLRVGTESEAVGGGFVGGSSGKIVVDLHASFTGNICAVPSGTDPILSWSEGVWSHVVVVVEPTYINIYHNGQNVYGYRVMSGGMNPKLVSRTTQRVGSNGFDGNIAYVRMHHTADVSEEDVARLYEARLECRPGYFAEGSPALAVTPECAVCPPGRYSDGSGFLQCAACPAGTALPGEGSSSADDCVACDEDKQSAEGSAVCTACTPGKFLSSAAEAASEVCEDCIAGTYSTAGAVSVDACITCESGKYSATPGSVLCASCPAGRYLPESTVASGHDDAGDCLECEAGAASAEESASSVATCVSCEKGTYSDVPATVECSRCPPGKYADTVGSTSCSDCGAGRYSTESGIKSLSSCDNCREGTASQDPARSSECDLCAMGKYAPAPGYRQCSACPAGTYVDDEGAVECEKCPVGSFSASIESSECSECPPGFYTADDGSVSCVACAGGEFLNIEGTGCDECGDGTFSNPAAMTCTSCDQTKGWVSLGSGDTRNSCKYCGPGLYADHIEHRCGTCDPGSFSVGGKDSCSGCEAGLTYQPEPGQSSCQACAMCGVGEFEISFCPIAGGGFIPTESRDNVVPCPSGTYSSGTADECSQCPPGSFSFSMSPACSSCNAGHYFVEVDSEMCVKVELWDEYGDGWDDNLLQFTLQHTPLQVYSFGYPRPEGGGGPAASVERDACFQAGHCYTGAVTEGPRHWQIQWSITDPSTGATLAESIRVTDPADPLLKPVTFCIDALDADELCRPCPASTYSTFSASSIESCLPCTSPGSYSGPGALFCSTVSAGTRAFTNRTGFTSCTRNTFSVGASDSCEQCPDGGHSNEGASSCNYCSTGEYYDAASNTCKACPAGTHSEKGAPDLAGCVKCDGPGQFSGFGAGYCATAGAGNKTNADHTGQEQCPVNYYSTGSADECTPCGTGFSNKGASKCEFCGPGEFMRLGEGGAKECLGCPAGRYSETGAASADGCFECQEGFVSEAGSGYCSPCPQYQIMEADGKSCRCKLGFVEEPGVGGGCTCPPGQMLIGTQCEPCEVGKYKEGYGINACNLCDGVFKGSTTDGRGGVSREECKCPVSRFLGEGGTCEKVEDGGGVVGSESGLTLETLILKKGWWRVGVDTLDIRECPVEEACVGGNSSEVDGYCREGHTGPYCHLCVDDFSADVFGLCQKCDAGTRSILSTVGAGLGVIAFCAFLYLVVWKRCLKKVADKYPNFVESSASGGKILLVMFQILATLPSIVPAITLPDNLKEMIKSLGVFKLDMFSVIPAGCMTDGGFDYFTQVVVSTLVPLGLVGALTGFGIYAGGQARNNAFTAALAIAYLVLPTVSTFVFGLLPCDEMSNGEMYLRADYSISCLGKDRAGIVAYAALMLLVYPVGVPATFVWLLGRKKEVLKQKVARKDDESVQGIAFLWEAYKPEYW</sequence>
<feature type="domain" description="Tyrosine-protein kinase ephrin type A/B receptor-like" evidence="2">
    <location>
        <begin position="1182"/>
        <end position="1225"/>
    </location>
</feature>
<name>A0ABQ6MG91_9STRA</name>
<dbReference type="SMART" id="SM01411">
    <property type="entry name" value="Ephrin_rec_like"/>
    <property type="match status" value="16"/>
</dbReference>
<evidence type="ECO:0000313" key="3">
    <source>
        <dbReference type="EMBL" id="GMI25731.1"/>
    </source>
</evidence>
<organism evidence="3 4">
    <name type="scientific">Tetraparma gracilis</name>
    <dbReference type="NCBI Taxonomy" id="2962635"/>
    <lineage>
        <taxon>Eukaryota</taxon>
        <taxon>Sar</taxon>
        <taxon>Stramenopiles</taxon>
        <taxon>Ochrophyta</taxon>
        <taxon>Bolidophyceae</taxon>
        <taxon>Parmales</taxon>
        <taxon>Triparmaceae</taxon>
        <taxon>Tetraparma</taxon>
    </lineage>
</organism>
<dbReference type="Proteomes" id="UP001165060">
    <property type="component" value="Unassembled WGS sequence"/>
</dbReference>
<proteinExistence type="predicted"/>
<dbReference type="InterPro" id="IPR013320">
    <property type="entry name" value="ConA-like_dom_sf"/>
</dbReference>
<dbReference type="PANTHER" id="PTHR46967">
    <property type="entry name" value="INSULIN-LIKE GROWTH FACTOR BINDING PROTEIN,N-TERMINAL"/>
    <property type="match status" value="1"/>
</dbReference>
<feature type="domain" description="Tyrosine-protein kinase ephrin type A/B receptor-like" evidence="2">
    <location>
        <begin position="1034"/>
        <end position="1072"/>
    </location>
</feature>
<dbReference type="SUPFAM" id="SSF57184">
    <property type="entry name" value="Growth factor receptor domain"/>
    <property type="match status" value="5"/>
</dbReference>
<protein>
    <recommendedName>
        <fullName evidence="2">Tyrosine-protein kinase ephrin type A/B receptor-like domain-containing protein</fullName>
    </recommendedName>
</protein>
<dbReference type="InterPro" id="IPR011641">
    <property type="entry name" value="Tyr-kin_ephrin_A/B_rcpt-like"/>
</dbReference>
<gene>
    <name evidence="3" type="ORF">TeGR_g10329</name>
</gene>
<dbReference type="Gene3D" id="2.60.120.200">
    <property type="match status" value="3"/>
</dbReference>
<comment type="caution">
    <text evidence="3">The sequence shown here is derived from an EMBL/GenBank/DDBJ whole genome shotgun (WGS) entry which is preliminary data.</text>
</comment>
<dbReference type="Pfam" id="PF07699">
    <property type="entry name" value="Ephrin_rec_like"/>
    <property type="match status" value="3"/>
</dbReference>
<feature type="transmembrane region" description="Helical" evidence="1">
    <location>
        <begin position="2098"/>
        <end position="2119"/>
    </location>
</feature>
<keyword evidence="1" id="KW-1133">Transmembrane helix</keyword>